<evidence type="ECO:0000313" key="2">
    <source>
        <dbReference type="EMBL" id="KAJ1162578.1"/>
    </source>
</evidence>
<evidence type="ECO:0000313" key="3">
    <source>
        <dbReference type="Proteomes" id="UP001066276"/>
    </source>
</evidence>
<accession>A0AAV7SEV5</accession>
<name>A0AAV7SEV5_PLEWA</name>
<evidence type="ECO:0000256" key="1">
    <source>
        <dbReference type="SAM" id="MobiDB-lite"/>
    </source>
</evidence>
<dbReference type="AlphaFoldDB" id="A0AAV7SEV5"/>
<proteinExistence type="predicted"/>
<gene>
    <name evidence="2" type="ORF">NDU88_003046</name>
</gene>
<dbReference type="EMBL" id="JANPWB010000008">
    <property type="protein sequence ID" value="KAJ1162578.1"/>
    <property type="molecule type" value="Genomic_DNA"/>
</dbReference>
<organism evidence="2 3">
    <name type="scientific">Pleurodeles waltl</name>
    <name type="common">Iberian ribbed newt</name>
    <dbReference type="NCBI Taxonomy" id="8319"/>
    <lineage>
        <taxon>Eukaryota</taxon>
        <taxon>Metazoa</taxon>
        <taxon>Chordata</taxon>
        <taxon>Craniata</taxon>
        <taxon>Vertebrata</taxon>
        <taxon>Euteleostomi</taxon>
        <taxon>Amphibia</taxon>
        <taxon>Batrachia</taxon>
        <taxon>Caudata</taxon>
        <taxon>Salamandroidea</taxon>
        <taxon>Salamandridae</taxon>
        <taxon>Pleurodelinae</taxon>
        <taxon>Pleurodeles</taxon>
    </lineage>
</organism>
<sequence length="100" mass="10634">MASAKASKSTTKYGADKVPYKAAESIRVHATTDCNSPPTTVRLTGAKDKQTTLFKENPPTRGADLEATEGKVATAGPHLPKQRTVEESGKPGYAQAIYKN</sequence>
<dbReference type="Proteomes" id="UP001066276">
    <property type="component" value="Chromosome 4_2"/>
</dbReference>
<protein>
    <submittedName>
        <fullName evidence="2">Uncharacterized protein</fullName>
    </submittedName>
</protein>
<reference evidence="2" key="1">
    <citation type="journal article" date="2022" name="bioRxiv">
        <title>Sequencing and chromosome-scale assembly of the giantPleurodeles waltlgenome.</title>
        <authorList>
            <person name="Brown T."/>
            <person name="Elewa A."/>
            <person name="Iarovenko S."/>
            <person name="Subramanian E."/>
            <person name="Araus A.J."/>
            <person name="Petzold A."/>
            <person name="Susuki M."/>
            <person name="Suzuki K.-i.T."/>
            <person name="Hayashi T."/>
            <person name="Toyoda A."/>
            <person name="Oliveira C."/>
            <person name="Osipova E."/>
            <person name="Leigh N.D."/>
            <person name="Simon A."/>
            <person name="Yun M.H."/>
        </authorList>
    </citation>
    <scope>NUCLEOTIDE SEQUENCE</scope>
    <source>
        <strain evidence="2">20211129_DDA</strain>
        <tissue evidence="2">Liver</tissue>
    </source>
</reference>
<comment type="caution">
    <text evidence="2">The sequence shown here is derived from an EMBL/GenBank/DDBJ whole genome shotgun (WGS) entry which is preliminary data.</text>
</comment>
<feature type="region of interest" description="Disordered" evidence="1">
    <location>
        <begin position="53"/>
        <end position="100"/>
    </location>
</feature>
<keyword evidence="3" id="KW-1185">Reference proteome</keyword>